<evidence type="ECO:0000313" key="2">
    <source>
        <dbReference type="EMBL" id="WTP48705.1"/>
    </source>
</evidence>
<evidence type="ECO:0000313" key="3">
    <source>
        <dbReference type="Proteomes" id="UP001432166"/>
    </source>
</evidence>
<dbReference type="RefSeq" id="WP_328937285.1">
    <property type="nucleotide sequence ID" value="NZ_CP108133.1"/>
</dbReference>
<evidence type="ECO:0008006" key="4">
    <source>
        <dbReference type="Google" id="ProtNLM"/>
    </source>
</evidence>
<dbReference type="Proteomes" id="UP001432166">
    <property type="component" value="Chromosome"/>
</dbReference>
<keyword evidence="3" id="KW-1185">Reference proteome</keyword>
<gene>
    <name evidence="2" type="ORF">OG288_10615</name>
</gene>
<accession>A0ABZ1JG42</accession>
<organism evidence="2 3">
    <name type="scientific">Streptomyces tauricus</name>
    <dbReference type="NCBI Taxonomy" id="68274"/>
    <lineage>
        <taxon>Bacteria</taxon>
        <taxon>Bacillati</taxon>
        <taxon>Actinomycetota</taxon>
        <taxon>Actinomycetes</taxon>
        <taxon>Kitasatosporales</taxon>
        <taxon>Streptomycetaceae</taxon>
        <taxon>Streptomyces</taxon>
        <taxon>Streptomyces aurantiacus group</taxon>
    </lineage>
</organism>
<sequence>MTAGWGVRTVRAAVFAVVCVVLAALGHVLMSGSPVAWWTMAAGTLATGGAGWCLAGRERGLPLIVSVVVVTQGLLHWSFSLAASMASAASAAGPVASGRGTGAAHMSSTDATAPMDAMDMGSMSSMGAGHMGAGHMGSGHLGAGHTAAEHMSAGHMGAEHMGAGHMGSDAMSQSAHAMDGTSSLGMLAAHLLAALLCGLWLAYGERAAFRILRAVAGRLAAPLRLLLALPTPPHRPRIRVRRGSCDRSPRRFLLVHAITSRGPPVGSAAS</sequence>
<keyword evidence="1" id="KW-1133">Transmembrane helix</keyword>
<evidence type="ECO:0000256" key="1">
    <source>
        <dbReference type="SAM" id="Phobius"/>
    </source>
</evidence>
<dbReference type="EMBL" id="CP108133">
    <property type="protein sequence ID" value="WTP48705.1"/>
    <property type="molecule type" value="Genomic_DNA"/>
</dbReference>
<protein>
    <recommendedName>
        <fullName evidence="4">Integral-membrane protein</fullName>
    </recommendedName>
</protein>
<proteinExistence type="predicted"/>
<feature type="transmembrane region" description="Helical" evidence="1">
    <location>
        <begin position="35"/>
        <end position="54"/>
    </location>
</feature>
<feature type="transmembrane region" description="Helical" evidence="1">
    <location>
        <begin position="12"/>
        <end position="29"/>
    </location>
</feature>
<feature type="transmembrane region" description="Helical" evidence="1">
    <location>
        <begin position="184"/>
        <end position="203"/>
    </location>
</feature>
<keyword evidence="1" id="KW-0812">Transmembrane</keyword>
<reference evidence="2" key="1">
    <citation type="submission" date="2022-10" db="EMBL/GenBank/DDBJ databases">
        <title>The complete genomes of actinobacterial strains from the NBC collection.</title>
        <authorList>
            <person name="Joergensen T.S."/>
            <person name="Alvarez Arevalo M."/>
            <person name="Sterndorff E.B."/>
            <person name="Faurdal D."/>
            <person name="Vuksanovic O."/>
            <person name="Mourched A.-S."/>
            <person name="Charusanti P."/>
            <person name="Shaw S."/>
            <person name="Blin K."/>
            <person name="Weber T."/>
        </authorList>
    </citation>
    <scope>NUCLEOTIDE SEQUENCE</scope>
    <source>
        <strain evidence="2">NBC_00189</strain>
    </source>
</reference>
<name>A0ABZ1JG42_9ACTN</name>
<keyword evidence="1" id="KW-0472">Membrane</keyword>
<feature type="transmembrane region" description="Helical" evidence="1">
    <location>
        <begin position="61"/>
        <end position="79"/>
    </location>
</feature>